<evidence type="ECO:0000313" key="2">
    <source>
        <dbReference type="Proteomes" id="UP000249522"/>
    </source>
</evidence>
<dbReference type="RefSeq" id="WP_111147798.1">
    <property type="nucleotide sequence ID" value="NZ_QKRB01000051.1"/>
</dbReference>
<protein>
    <submittedName>
        <fullName evidence="1">Uncharacterized protein</fullName>
    </submittedName>
</protein>
<dbReference type="SUPFAM" id="SSF140453">
    <property type="entry name" value="EsxAB dimer-like"/>
    <property type="match status" value="1"/>
</dbReference>
<dbReference type="EMBL" id="QKRB01000051">
    <property type="protein sequence ID" value="PZD94576.1"/>
    <property type="molecule type" value="Genomic_DNA"/>
</dbReference>
<accession>A0A2W1L5M9</accession>
<dbReference type="Pfam" id="PF06013">
    <property type="entry name" value="WXG100"/>
    <property type="match status" value="1"/>
</dbReference>
<dbReference type="OrthoDB" id="2667074at2"/>
<dbReference type="Gene3D" id="1.10.287.1060">
    <property type="entry name" value="ESAT-6-like"/>
    <property type="match status" value="1"/>
</dbReference>
<dbReference type="InterPro" id="IPR010310">
    <property type="entry name" value="T7SS_ESAT-6-like"/>
</dbReference>
<comment type="caution">
    <text evidence="1">The sequence shown here is derived from an EMBL/GenBank/DDBJ whole genome shotgun (WGS) entry which is preliminary data.</text>
</comment>
<keyword evidence="2" id="KW-1185">Reference proteome</keyword>
<proteinExistence type="predicted"/>
<sequence>MGINVGLASSQAGQLRQQASELSASLNNLAQFKAQLGQGWKAEEVAYINQAIDSIHREITQLAAALNSLGGDIVQTAQEIREEELRREAEARAAAEAAAKSAAKARAAK</sequence>
<dbReference type="InterPro" id="IPR036689">
    <property type="entry name" value="ESAT-6-like_sf"/>
</dbReference>
<dbReference type="AlphaFoldDB" id="A0A2W1L5M9"/>
<reference evidence="1 2" key="1">
    <citation type="submission" date="2018-06" db="EMBL/GenBank/DDBJ databases">
        <title>Paenibacillus imtechensis sp. nov.</title>
        <authorList>
            <person name="Pinnaka A.K."/>
            <person name="Singh H."/>
            <person name="Kaur M."/>
        </authorList>
    </citation>
    <scope>NUCLEOTIDE SEQUENCE [LARGE SCALE GENOMIC DNA]</scope>
    <source>
        <strain evidence="1 2">SMB1</strain>
    </source>
</reference>
<dbReference type="Proteomes" id="UP000249522">
    <property type="component" value="Unassembled WGS sequence"/>
</dbReference>
<organism evidence="1 2">
    <name type="scientific">Paenibacillus sambharensis</name>
    <dbReference type="NCBI Taxonomy" id="1803190"/>
    <lineage>
        <taxon>Bacteria</taxon>
        <taxon>Bacillati</taxon>
        <taxon>Bacillota</taxon>
        <taxon>Bacilli</taxon>
        <taxon>Bacillales</taxon>
        <taxon>Paenibacillaceae</taxon>
        <taxon>Paenibacillus</taxon>
    </lineage>
</organism>
<evidence type="ECO:0000313" key="1">
    <source>
        <dbReference type="EMBL" id="PZD94576.1"/>
    </source>
</evidence>
<name>A0A2W1L5M9_9BACL</name>
<gene>
    <name evidence="1" type="ORF">DNH61_16545</name>
</gene>